<dbReference type="EMBL" id="VEVQ02000004">
    <property type="protein sequence ID" value="NHN25542.1"/>
    <property type="molecule type" value="Genomic_DNA"/>
</dbReference>
<name>A0ABX0IRR1_9FLAO</name>
<organism evidence="2 3">
    <name type="scientific">Flavobacterium jejuense</name>
    <dbReference type="NCBI Taxonomy" id="1544455"/>
    <lineage>
        <taxon>Bacteria</taxon>
        <taxon>Pseudomonadati</taxon>
        <taxon>Bacteroidota</taxon>
        <taxon>Flavobacteriia</taxon>
        <taxon>Flavobacteriales</taxon>
        <taxon>Flavobacteriaceae</taxon>
        <taxon>Flavobacterium</taxon>
    </lineage>
</organism>
<reference evidence="2" key="1">
    <citation type="submission" date="2019-05" db="EMBL/GenBank/DDBJ databases">
        <authorList>
            <person name="Lianzixin W."/>
        </authorList>
    </citation>
    <scope>NUCLEOTIDE SEQUENCE</scope>
    <source>
        <strain evidence="2">EC11</strain>
    </source>
</reference>
<evidence type="ECO:0000259" key="1">
    <source>
        <dbReference type="Pfam" id="PF15640"/>
    </source>
</evidence>
<feature type="domain" description="Tox-MPTase4" evidence="1">
    <location>
        <begin position="96"/>
        <end position="177"/>
    </location>
</feature>
<comment type="caution">
    <text evidence="2">The sequence shown here is derived from an EMBL/GenBank/DDBJ whole genome shotgun (WGS) entry which is preliminary data.</text>
</comment>
<dbReference type="Pfam" id="PF15640">
    <property type="entry name" value="Tox-MPTase4"/>
    <property type="match status" value="1"/>
</dbReference>
<evidence type="ECO:0000313" key="2">
    <source>
        <dbReference type="EMBL" id="NHN25542.1"/>
    </source>
</evidence>
<evidence type="ECO:0000313" key="3">
    <source>
        <dbReference type="Proteomes" id="UP000817854"/>
    </source>
</evidence>
<dbReference type="Proteomes" id="UP000817854">
    <property type="component" value="Unassembled WGS sequence"/>
</dbReference>
<sequence>MVEESKRIADEVDLMSKPPKTNEFTGGKLMSESKIRKYKGELRQKGIEPFFEEDLLINKAGKRIQNKAILKKFKPFTESGIYFENPQDFYFFMRKKGYDGAFHAQTKQLFLTEKPTEYLAFHERAHVKHYLEIGDEYLTLASWKKETYVFNEIWKNKYLWTKDELQHALDYVNDVRRKAGQKLITKKI</sequence>
<proteinExistence type="predicted"/>
<dbReference type="InterPro" id="IPR028912">
    <property type="entry name" value="Tox-MPTase4_dom"/>
</dbReference>
<accession>A0ABX0IRR1</accession>
<gene>
    <name evidence="2" type="ORF">FIA58_007620</name>
</gene>
<keyword evidence="3" id="KW-1185">Reference proteome</keyword>
<reference evidence="2" key="2">
    <citation type="submission" date="2020-02" db="EMBL/GenBank/DDBJ databases">
        <title>Flavobacterium profundi sp. nov., isolated from a deep-sea seamount.</title>
        <authorList>
            <person name="Zhang D.-C."/>
        </authorList>
    </citation>
    <scope>NUCLEOTIDE SEQUENCE</scope>
    <source>
        <strain evidence="2">EC11</strain>
    </source>
</reference>
<protein>
    <recommendedName>
        <fullName evidence="1">Tox-MPTase4 domain-containing protein</fullName>
    </recommendedName>
</protein>
<dbReference type="RefSeq" id="WP_140961805.1">
    <property type="nucleotide sequence ID" value="NZ_VEVQ02000004.1"/>
</dbReference>